<comment type="caution">
    <text evidence="2">The sequence shown here is derived from an EMBL/GenBank/DDBJ whole genome shotgun (WGS) entry which is preliminary data.</text>
</comment>
<dbReference type="InterPro" id="IPR036732">
    <property type="entry name" value="AFP_Neu5c_C_sf"/>
</dbReference>
<gene>
    <name evidence="2" type="primary">neuB</name>
    <name evidence="2" type="ORF">WKW79_27630</name>
</gene>
<protein>
    <submittedName>
        <fullName evidence="2">N-acetylneuraminate synthase</fullName>
        <ecNumber evidence="2">2.5.1.56</ecNumber>
    </submittedName>
</protein>
<dbReference type="InterPro" id="IPR006190">
    <property type="entry name" value="SAF_AFP_Neu5Ac"/>
</dbReference>
<dbReference type="InterPro" id="IPR020007">
    <property type="entry name" value="NeuB/NeuA"/>
</dbReference>
<dbReference type="PANTHER" id="PTHR42966">
    <property type="entry name" value="N-ACETYLNEURAMINATE SYNTHASE"/>
    <property type="match status" value="1"/>
</dbReference>
<name>A0ABU8XFH0_9BURK</name>
<dbReference type="SMART" id="SM00858">
    <property type="entry name" value="SAF"/>
    <property type="match status" value="1"/>
</dbReference>
<sequence>MNSDRVFIIAEAGVNHNGSLALAMELADAALAVGADAVKFQSFRAADVVTPDARTAEYQLNNTGESNQFEMIKKLELSELDHQALALHCKKIGIEFFSTPFSEDALAMLLRIGVRRLKIPSGEITNKRLIVSAAKSGLPLLLSSGMSTMEEVSTAVGWVHEGRLMRPRQSDCPGNLVLLHCTSAYPAPPDSLNLRALQTMSDALLLPVGYSDHSEGTEAALAAVALGARVIEKHLTLDVNMPGPDHRASADPRTFAAMVRGVRLVEVMRGDGAKQPQPIERNTRDVARRSLVLNRNVRRGQIVEAQDLCLRRPGTGLPPEMWESLLGRRMKIDAAAHTLLTLEMLEIKE</sequence>
<dbReference type="SUPFAM" id="SSF51569">
    <property type="entry name" value="Aldolase"/>
    <property type="match status" value="1"/>
</dbReference>
<dbReference type="InterPro" id="IPR013785">
    <property type="entry name" value="Aldolase_TIM"/>
</dbReference>
<evidence type="ECO:0000259" key="1">
    <source>
        <dbReference type="PROSITE" id="PS50844"/>
    </source>
</evidence>
<dbReference type="Pfam" id="PF08666">
    <property type="entry name" value="SAF"/>
    <property type="match status" value="1"/>
</dbReference>
<dbReference type="Gene3D" id="3.90.1210.10">
    <property type="entry name" value="Antifreeze-like/N-acetylneuraminic acid synthase C-terminal domain"/>
    <property type="match status" value="1"/>
</dbReference>
<dbReference type="Pfam" id="PF03102">
    <property type="entry name" value="NeuB"/>
    <property type="match status" value="1"/>
</dbReference>
<feature type="domain" description="AFP-like" evidence="1">
    <location>
        <begin position="290"/>
        <end position="348"/>
    </location>
</feature>
<dbReference type="PANTHER" id="PTHR42966:SF1">
    <property type="entry name" value="SIALIC ACID SYNTHASE"/>
    <property type="match status" value="1"/>
</dbReference>
<dbReference type="NCBIfam" id="TIGR03569">
    <property type="entry name" value="NeuB_NnaB"/>
    <property type="match status" value="1"/>
</dbReference>
<dbReference type="InterPro" id="IPR051690">
    <property type="entry name" value="PseI-like"/>
</dbReference>
<keyword evidence="2" id="KW-0808">Transferase</keyword>
<dbReference type="Proteomes" id="UP001367030">
    <property type="component" value="Unassembled WGS sequence"/>
</dbReference>
<evidence type="ECO:0000313" key="2">
    <source>
        <dbReference type="EMBL" id="MEJ8858369.1"/>
    </source>
</evidence>
<accession>A0ABU8XFH0</accession>
<dbReference type="EC" id="2.5.1.56" evidence="2"/>
<dbReference type="InterPro" id="IPR057736">
    <property type="entry name" value="SAF_PseI/NeuA/NeuB"/>
</dbReference>
<dbReference type="GO" id="GO:0050462">
    <property type="term" value="F:N-acetylneuraminate synthase activity"/>
    <property type="evidence" value="ECO:0007669"/>
    <property type="project" value="UniProtKB-EC"/>
</dbReference>
<dbReference type="InterPro" id="IPR013974">
    <property type="entry name" value="SAF"/>
</dbReference>
<keyword evidence="3" id="KW-1185">Reference proteome</keyword>
<dbReference type="PROSITE" id="PS50844">
    <property type="entry name" value="AFP_LIKE"/>
    <property type="match status" value="1"/>
</dbReference>
<dbReference type="InterPro" id="IPR013132">
    <property type="entry name" value="PseI/NeuA/B-like_N"/>
</dbReference>
<dbReference type="Gene3D" id="3.20.20.70">
    <property type="entry name" value="Aldolase class I"/>
    <property type="match status" value="1"/>
</dbReference>
<evidence type="ECO:0000313" key="3">
    <source>
        <dbReference type="Proteomes" id="UP001367030"/>
    </source>
</evidence>
<dbReference type="CDD" id="cd11615">
    <property type="entry name" value="SAF_NeuB_like"/>
    <property type="match status" value="1"/>
</dbReference>
<dbReference type="EMBL" id="JBBKZS010000016">
    <property type="protein sequence ID" value="MEJ8858369.1"/>
    <property type="molecule type" value="Genomic_DNA"/>
</dbReference>
<dbReference type="SUPFAM" id="SSF51269">
    <property type="entry name" value="AFP III-like domain"/>
    <property type="match status" value="1"/>
</dbReference>
<proteinExistence type="predicted"/>
<reference evidence="2 3" key="1">
    <citation type="submission" date="2024-03" db="EMBL/GenBank/DDBJ databases">
        <title>Novel species of the genus Variovorax.</title>
        <authorList>
            <person name="Liu Q."/>
            <person name="Xin Y.-H."/>
        </authorList>
    </citation>
    <scope>NUCLEOTIDE SEQUENCE [LARGE SCALE GENOMIC DNA]</scope>
    <source>
        <strain evidence="2 3">KACC 18901</strain>
    </source>
</reference>
<dbReference type="RefSeq" id="WP_340338432.1">
    <property type="nucleotide sequence ID" value="NZ_JBBKZS010000016.1"/>
</dbReference>
<organism evidence="2 3">
    <name type="scientific">Variovorax robiniae</name>
    <dbReference type="NCBI Taxonomy" id="1836199"/>
    <lineage>
        <taxon>Bacteria</taxon>
        <taxon>Pseudomonadati</taxon>
        <taxon>Pseudomonadota</taxon>
        <taxon>Betaproteobacteria</taxon>
        <taxon>Burkholderiales</taxon>
        <taxon>Comamonadaceae</taxon>
        <taxon>Variovorax</taxon>
    </lineage>
</organism>